<keyword evidence="6" id="KW-1185">Reference proteome</keyword>
<evidence type="ECO:0000313" key="5">
    <source>
        <dbReference type="Proteomes" id="UP000321960"/>
    </source>
</evidence>
<keyword evidence="2" id="KW-1133">Transmembrane helix</keyword>
<comment type="caution">
    <text evidence="3">The sequence shown here is derived from an EMBL/GenBank/DDBJ whole genome shotgun (WGS) entry which is preliminary data.</text>
</comment>
<reference evidence="4" key="4">
    <citation type="submission" date="2023-01" db="EMBL/GenBank/DDBJ databases">
        <title>Draft genome sequence of Methylobacterium oxalidis strain NBRC 107715.</title>
        <authorList>
            <person name="Sun Q."/>
            <person name="Mori K."/>
        </authorList>
    </citation>
    <scope>NUCLEOTIDE SEQUENCE</scope>
    <source>
        <strain evidence="4">NBRC 107715</strain>
    </source>
</reference>
<gene>
    <name evidence="4" type="ORF">GCM10007888_33220</name>
    <name evidence="3" type="ORF">MOX02_16520</name>
</gene>
<name>A0A512J0X5_9HYPH</name>
<proteinExistence type="predicted"/>
<accession>A0A512J0X5</accession>
<reference evidence="6" key="2">
    <citation type="journal article" date="2019" name="Int. J. Syst. Evol. Microbiol.">
        <title>The Global Catalogue of Microorganisms (GCM) 10K type strain sequencing project: providing services to taxonomists for standard genome sequencing and annotation.</title>
        <authorList>
            <consortium name="The Broad Institute Genomics Platform"/>
            <consortium name="The Broad Institute Genome Sequencing Center for Infectious Disease"/>
            <person name="Wu L."/>
            <person name="Ma J."/>
        </authorList>
    </citation>
    <scope>NUCLEOTIDE SEQUENCE [LARGE SCALE GENOMIC DNA]</scope>
    <source>
        <strain evidence="6">NBRC 107715</strain>
    </source>
</reference>
<dbReference type="Pfam" id="PF11755">
    <property type="entry name" value="DUF3311"/>
    <property type="match status" value="1"/>
</dbReference>
<dbReference type="InterPro" id="IPR021741">
    <property type="entry name" value="DUF3311"/>
</dbReference>
<evidence type="ECO:0000313" key="6">
    <source>
        <dbReference type="Proteomes" id="UP001156856"/>
    </source>
</evidence>
<evidence type="ECO:0000313" key="4">
    <source>
        <dbReference type="EMBL" id="GLS64941.1"/>
    </source>
</evidence>
<feature type="transmembrane region" description="Helical" evidence="2">
    <location>
        <begin position="31"/>
        <end position="53"/>
    </location>
</feature>
<dbReference type="AlphaFoldDB" id="A0A512J0X5"/>
<evidence type="ECO:0000313" key="3">
    <source>
        <dbReference type="EMBL" id="GEP03614.1"/>
    </source>
</evidence>
<evidence type="ECO:0000256" key="1">
    <source>
        <dbReference type="SAM" id="MobiDB-lite"/>
    </source>
</evidence>
<dbReference type="EMBL" id="BJZU01000027">
    <property type="protein sequence ID" value="GEP03614.1"/>
    <property type="molecule type" value="Genomic_DNA"/>
</dbReference>
<keyword evidence="2" id="KW-0812">Transmembrane</keyword>
<dbReference type="Proteomes" id="UP000321960">
    <property type="component" value="Unassembled WGS sequence"/>
</dbReference>
<dbReference type="EMBL" id="BSPK01000058">
    <property type="protein sequence ID" value="GLS64941.1"/>
    <property type="molecule type" value="Genomic_DNA"/>
</dbReference>
<keyword evidence="2" id="KW-0472">Membrane</keyword>
<feature type="region of interest" description="Disordered" evidence="1">
    <location>
        <begin position="64"/>
        <end position="84"/>
    </location>
</feature>
<feature type="compositionally biased region" description="Gly residues" evidence="1">
    <location>
        <begin position="72"/>
        <end position="84"/>
    </location>
</feature>
<protein>
    <submittedName>
        <fullName evidence="3">Uncharacterized protein</fullName>
    </submittedName>
</protein>
<dbReference type="Proteomes" id="UP001156856">
    <property type="component" value="Unassembled WGS sequence"/>
</dbReference>
<reference evidence="3 5" key="3">
    <citation type="submission" date="2019-07" db="EMBL/GenBank/DDBJ databases">
        <title>Whole genome shotgun sequence of Methylobacterium oxalidis NBRC 107715.</title>
        <authorList>
            <person name="Hosoyama A."/>
            <person name="Uohara A."/>
            <person name="Ohji S."/>
            <person name="Ichikawa N."/>
        </authorList>
    </citation>
    <scope>NUCLEOTIDE SEQUENCE [LARGE SCALE GENOMIC DNA]</scope>
    <source>
        <strain evidence="3 5">NBRC 107715</strain>
    </source>
</reference>
<reference evidence="4" key="1">
    <citation type="journal article" date="2014" name="Int. J. Syst. Evol. Microbiol.">
        <title>Complete genome of a new Firmicutes species belonging to the dominant human colonic microbiota ('Ruminococcus bicirculans') reveals two chromosomes and a selective capacity to utilize plant glucans.</title>
        <authorList>
            <consortium name="NISC Comparative Sequencing Program"/>
            <person name="Wegmann U."/>
            <person name="Louis P."/>
            <person name="Goesmann A."/>
            <person name="Henrissat B."/>
            <person name="Duncan S.H."/>
            <person name="Flint H.J."/>
        </authorList>
    </citation>
    <scope>NUCLEOTIDE SEQUENCE</scope>
    <source>
        <strain evidence="4">NBRC 107715</strain>
    </source>
</reference>
<organism evidence="3 5">
    <name type="scientific">Methylobacterium oxalidis</name>
    <dbReference type="NCBI Taxonomy" id="944322"/>
    <lineage>
        <taxon>Bacteria</taxon>
        <taxon>Pseudomonadati</taxon>
        <taxon>Pseudomonadota</taxon>
        <taxon>Alphaproteobacteria</taxon>
        <taxon>Hyphomicrobiales</taxon>
        <taxon>Methylobacteriaceae</taxon>
        <taxon>Methylobacterium</taxon>
    </lineage>
</organism>
<sequence>MRWLALLPFLGMLGGPFVLNRVTPLVLGLPMLLAWLVFCVLMTSVIMGVIYLCDPENRAADRAADPADRAGAGAGTGAGTGDAR</sequence>
<evidence type="ECO:0000256" key="2">
    <source>
        <dbReference type="SAM" id="Phobius"/>
    </source>
</evidence>